<gene>
    <name evidence="1" type="ORF">E5329_05010</name>
</gene>
<name>A0AC61S0N1_9FIRM</name>
<evidence type="ECO:0000313" key="2">
    <source>
        <dbReference type="Proteomes" id="UP000304953"/>
    </source>
</evidence>
<organism evidence="1 2">
    <name type="scientific">Petralouisia muris</name>
    <dbReference type="NCBI Taxonomy" id="3032872"/>
    <lineage>
        <taxon>Bacteria</taxon>
        <taxon>Bacillati</taxon>
        <taxon>Bacillota</taxon>
        <taxon>Clostridia</taxon>
        <taxon>Lachnospirales</taxon>
        <taxon>Lachnospiraceae</taxon>
        <taxon>Petralouisia</taxon>
    </lineage>
</organism>
<keyword evidence="2" id="KW-1185">Reference proteome</keyword>
<reference evidence="1" key="1">
    <citation type="submission" date="2019-04" db="EMBL/GenBank/DDBJ databases">
        <title>Microbes associate with the intestines of laboratory mice.</title>
        <authorList>
            <person name="Navarre W."/>
            <person name="Wong E."/>
            <person name="Huang K."/>
            <person name="Tropini C."/>
            <person name="Ng K."/>
            <person name="Yu B."/>
        </authorList>
    </citation>
    <scope>NUCLEOTIDE SEQUENCE</scope>
    <source>
        <strain evidence="1">NM01_1-7b</strain>
    </source>
</reference>
<accession>A0AC61S0N1</accession>
<comment type="caution">
    <text evidence="1">The sequence shown here is derived from an EMBL/GenBank/DDBJ whole genome shotgun (WGS) entry which is preliminary data.</text>
</comment>
<dbReference type="EMBL" id="SRYA01000007">
    <property type="protein sequence ID" value="TGY97502.1"/>
    <property type="molecule type" value="Genomic_DNA"/>
</dbReference>
<evidence type="ECO:0000313" key="1">
    <source>
        <dbReference type="EMBL" id="TGY97502.1"/>
    </source>
</evidence>
<dbReference type="Proteomes" id="UP000304953">
    <property type="component" value="Unassembled WGS sequence"/>
</dbReference>
<proteinExistence type="predicted"/>
<sequence length="104" mass="11727">MKKKLISVASLLGCFVLIGITAQAGRESFYESQSNLVTLNESKSEHEYQESAIQQSDFDSNSESNEIILHEEEEQDVEFYEEQPNSAPISEAELHTDGGHEYIK</sequence>
<protein>
    <submittedName>
        <fullName evidence="1">Uncharacterized protein</fullName>
    </submittedName>
</protein>